<dbReference type="InterPro" id="IPR010710">
    <property type="entry name" value="DUF1289"/>
</dbReference>
<comment type="caution">
    <text evidence="1">The sequence shown here is derived from an EMBL/GenBank/DDBJ whole genome shotgun (WGS) entry which is preliminary data.</text>
</comment>
<protein>
    <submittedName>
        <fullName evidence="1">DUF1289 domain-containing protein</fullName>
    </submittedName>
</protein>
<evidence type="ECO:0000313" key="2">
    <source>
        <dbReference type="Proteomes" id="UP000218323"/>
    </source>
</evidence>
<dbReference type="Proteomes" id="UP000218323">
    <property type="component" value="Unassembled WGS sequence"/>
</dbReference>
<accession>A0A2A4I765</accession>
<dbReference type="AlphaFoldDB" id="A0A2A4I765"/>
<keyword evidence="2" id="KW-1185">Reference proteome</keyword>
<proteinExistence type="predicted"/>
<dbReference type="RefSeq" id="WP_066711589.1">
    <property type="nucleotide sequence ID" value="NZ_JBHIWA010000007.1"/>
</dbReference>
<dbReference type="PANTHER" id="PTHR35175">
    <property type="entry name" value="DUF1289 DOMAIN-CONTAINING PROTEIN"/>
    <property type="match status" value="1"/>
</dbReference>
<sequence length="62" mass="6675">MTIAADDVPASPCNLVCTMDPVTGFCLGCYRTIGEIAGWSSADTTEKRAILLRVAERERAAR</sequence>
<dbReference type="PANTHER" id="PTHR35175:SF2">
    <property type="entry name" value="DUF1289 DOMAIN-CONTAINING PROTEIN"/>
    <property type="match status" value="1"/>
</dbReference>
<name>A0A2A4I765_9SPHN</name>
<dbReference type="Pfam" id="PF06945">
    <property type="entry name" value="DUF1289"/>
    <property type="match status" value="1"/>
</dbReference>
<gene>
    <name evidence="1" type="ORF">COA07_14050</name>
</gene>
<dbReference type="EMBL" id="NWVC01000007">
    <property type="protein sequence ID" value="PCG13622.1"/>
    <property type="molecule type" value="Genomic_DNA"/>
</dbReference>
<evidence type="ECO:0000313" key="1">
    <source>
        <dbReference type="EMBL" id="PCG13622.1"/>
    </source>
</evidence>
<reference evidence="1 2" key="1">
    <citation type="submission" date="2017-09" db="EMBL/GenBank/DDBJ databases">
        <title>Sphingomonas adhaesiva DSM 7418, whole genome shotgun sequence.</title>
        <authorList>
            <person name="Feng G."/>
            <person name="Zhu H."/>
        </authorList>
    </citation>
    <scope>NUCLEOTIDE SEQUENCE [LARGE SCALE GENOMIC DNA]</scope>
    <source>
        <strain evidence="1 2">DSM 7418</strain>
    </source>
</reference>
<organism evidence="1 2">
    <name type="scientific">Sphingomonas adhaesiva</name>
    <dbReference type="NCBI Taxonomy" id="28212"/>
    <lineage>
        <taxon>Bacteria</taxon>
        <taxon>Pseudomonadati</taxon>
        <taxon>Pseudomonadota</taxon>
        <taxon>Alphaproteobacteria</taxon>
        <taxon>Sphingomonadales</taxon>
        <taxon>Sphingomonadaceae</taxon>
        <taxon>Sphingomonas</taxon>
    </lineage>
</organism>